<evidence type="ECO:0000313" key="2">
    <source>
        <dbReference type="EMBL" id="AOE49219.1"/>
    </source>
</evidence>
<dbReference type="Proteomes" id="UP000094147">
    <property type="component" value="Chromosome"/>
</dbReference>
<keyword evidence="1" id="KW-0812">Transmembrane</keyword>
<reference evidence="3" key="1">
    <citation type="submission" date="2015-08" db="EMBL/GenBank/DDBJ databases">
        <authorList>
            <person name="Kim K.M."/>
        </authorList>
    </citation>
    <scope>NUCLEOTIDE SEQUENCE [LARGE SCALE GENOMIC DNA]</scope>
    <source>
        <strain evidence="3">KCTC 23892</strain>
    </source>
</reference>
<gene>
    <name evidence="2" type="ORF">KS2013_495</name>
</gene>
<accession>A0A1B3B8T6</accession>
<feature type="transmembrane region" description="Helical" evidence="1">
    <location>
        <begin position="62"/>
        <end position="89"/>
    </location>
</feature>
<dbReference type="PANTHER" id="PTHR28026">
    <property type="entry name" value="DUF962 DOMAIN PROTEIN (AFU_ORTHOLOGUE AFUA_8G05310)"/>
    <property type="match status" value="1"/>
</dbReference>
<dbReference type="PATRIC" id="fig|1144748.3.peg.501"/>
<feature type="transmembrane region" description="Helical" evidence="1">
    <location>
        <begin position="101"/>
        <end position="122"/>
    </location>
</feature>
<dbReference type="RefSeq" id="WP_068989231.1">
    <property type="nucleotide sequence ID" value="NZ_CP012418.1"/>
</dbReference>
<organism evidence="2 3">
    <name type="scientific">Kangiella sediminilitoris</name>
    <dbReference type="NCBI Taxonomy" id="1144748"/>
    <lineage>
        <taxon>Bacteria</taxon>
        <taxon>Pseudomonadati</taxon>
        <taxon>Pseudomonadota</taxon>
        <taxon>Gammaproteobacteria</taxon>
        <taxon>Kangiellales</taxon>
        <taxon>Kangiellaceae</taxon>
        <taxon>Kangiella</taxon>
    </lineage>
</organism>
<evidence type="ECO:0000313" key="3">
    <source>
        <dbReference type="Proteomes" id="UP000094147"/>
    </source>
</evidence>
<protein>
    <submittedName>
        <fullName evidence="2">PF06127 family protein</fullName>
    </submittedName>
</protein>
<keyword evidence="3" id="KW-1185">Reference proteome</keyword>
<dbReference type="GO" id="GO:0046521">
    <property type="term" value="P:sphingoid catabolic process"/>
    <property type="evidence" value="ECO:0007669"/>
    <property type="project" value="TreeGrafter"/>
</dbReference>
<evidence type="ECO:0000256" key="1">
    <source>
        <dbReference type="SAM" id="Phobius"/>
    </source>
</evidence>
<keyword evidence="1" id="KW-1133">Transmembrane helix</keyword>
<sequence length="155" mass="17975">MKTGQEWIAEYSESHRNPKNKLLHWICVPPIMWTVLAFLWSIPVPEALQFHPWLNWATVFVLLAQLFYLSFGAAIFIGMLLVSVGMLLFTAWLEQAAPFALWQIALVVFILAWIGQFVGHHIEGKKPSFFKDLLFLLVGPAWEMNYFLRKIRVIS</sequence>
<dbReference type="EMBL" id="CP012418">
    <property type="protein sequence ID" value="AOE49219.1"/>
    <property type="molecule type" value="Genomic_DNA"/>
</dbReference>
<dbReference type="InterPro" id="IPR009305">
    <property type="entry name" value="Mpo1-like"/>
</dbReference>
<dbReference type="Pfam" id="PF06127">
    <property type="entry name" value="Mpo1-like"/>
    <property type="match status" value="1"/>
</dbReference>
<dbReference type="AlphaFoldDB" id="A0A1B3B8T6"/>
<keyword evidence="1" id="KW-0472">Membrane</keyword>
<dbReference type="OrthoDB" id="5515308at2"/>
<dbReference type="KEGG" id="ksd:KS2013_495"/>
<dbReference type="STRING" id="1144748.KS2013_495"/>
<dbReference type="GO" id="GO:0016020">
    <property type="term" value="C:membrane"/>
    <property type="evidence" value="ECO:0007669"/>
    <property type="project" value="GOC"/>
</dbReference>
<name>A0A1B3B8T6_9GAMM</name>
<feature type="transmembrane region" description="Helical" evidence="1">
    <location>
        <begin position="22"/>
        <end position="42"/>
    </location>
</feature>
<proteinExistence type="predicted"/>
<dbReference type="PANTHER" id="PTHR28026:SF9">
    <property type="entry name" value="2-HYDROXY-PALMITIC ACID DIOXYGENASE MPO1"/>
    <property type="match status" value="1"/>
</dbReference>